<evidence type="ECO:0000313" key="4">
    <source>
        <dbReference type="Proteomes" id="UP000816034"/>
    </source>
</evidence>
<dbReference type="EMBL" id="PYSW02000081">
    <property type="protein sequence ID" value="KAG2370758.1"/>
    <property type="molecule type" value="Genomic_DNA"/>
</dbReference>
<name>A0AA88GB39_NAELO</name>
<reference evidence="3 4" key="1">
    <citation type="journal article" date="2018" name="BMC Genomics">
        <title>The genome of Naegleria lovaniensis, the basis for a comparative approach to unravel pathogenicity factors of the human pathogenic amoeba N. fowleri.</title>
        <authorList>
            <person name="Liechti N."/>
            <person name="Schurch N."/>
            <person name="Bruggmann R."/>
            <person name="Wittwer M."/>
        </authorList>
    </citation>
    <scope>NUCLEOTIDE SEQUENCE [LARGE SCALE GENOMIC DNA]</scope>
    <source>
        <strain evidence="3 4">ATCC 30569</strain>
    </source>
</reference>
<feature type="coiled-coil region" evidence="1">
    <location>
        <begin position="455"/>
        <end position="482"/>
    </location>
</feature>
<feature type="compositionally biased region" description="Polar residues" evidence="2">
    <location>
        <begin position="118"/>
        <end position="131"/>
    </location>
</feature>
<dbReference type="GO" id="GO:0009982">
    <property type="term" value="F:pseudouridine synthase activity"/>
    <property type="evidence" value="ECO:0007669"/>
    <property type="project" value="InterPro"/>
</dbReference>
<dbReference type="Gene3D" id="3.30.70.1560">
    <property type="entry name" value="Alpha-L RNA-binding motif"/>
    <property type="match status" value="1"/>
</dbReference>
<protein>
    <submittedName>
        <fullName evidence="3">Uncharacterized protein</fullName>
    </submittedName>
</protein>
<evidence type="ECO:0000256" key="1">
    <source>
        <dbReference type="SAM" id="Coils"/>
    </source>
</evidence>
<evidence type="ECO:0000313" key="3">
    <source>
        <dbReference type="EMBL" id="KAG2370758.1"/>
    </source>
</evidence>
<dbReference type="Gene3D" id="3.30.70.580">
    <property type="entry name" value="Pseudouridine synthase I, catalytic domain, N-terminal subdomain"/>
    <property type="match status" value="1"/>
</dbReference>
<keyword evidence="1" id="KW-0175">Coiled coil</keyword>
<sequence length="488" mass="57117">MTLSRRIDKLLFELGYCSKIGLRRFLSNHELTLIKHLNNNKQIHEKFLGTKKQLRQVITPSQLLINGQPVHTLNPLIIAFDKPEGWTSESLGSLYDYTHFQYHQKMKKNFKLIEQQDVENPSSSSTIQILSQEEEEYSEEEVDDDEYTSDEHEISSSEQIYSILDLLPKEYPLRKPEFQSILPLPDEIGGLTIITQLHSVAKAFRSVRAPCRRVYRIQTRDGFTGLEDEALLHFRSDIKDSIKRVINPPEFFVVDEKKHIAEISLYDYKPDKIREMMKAIRHELLSVKRIGLGGILLDEDLPELVTPKLNDETGLVELTKQEMKANKKHWVALDEDRIEKLMSSKQEVVDRLKIEKSKGKVRREEELQRYARETNIRKEDFNISMNVKQEQEFKEEAKITETILGVDQEYPEKLVPKKNTSTREQHKPKYSLTTITEAAQAGNPLMDMELDEKDMEELQRWNEETTEEMRQYAAKLERKKAITSKKKK</sequence>
<dbReference type="InterPro" id="IPR020094">
    <property type="entry name" value="TruA/RsuA/RluB/E/F_N"/>
</dbReference>
<dbReference type="InterPro" id="IPR042092">
    <property type="entry name" value="PsdUridine_s_RsuA/RluB/E/F_cat"/>
</dbReference>
<dbReference type="GO" id="GO:0003723">
    <property type="term" value="F:RNA binding"/>
    <property type="evidence" value="ECO:0007669"/>
    <property type="project" value="InterPro"/>
</dbReference>
<dbReference type="GeneID" id="68106705"/>
<evidence type="ECO:0000256" key="2">
    <source>
        <dbReference type="SAM" id="MobiDB-lite"/>
    </source>
</evidence>
<feature type="compositionally biased region" description="Acidic residues" evidence="2">
    <location>
        <begin position="132"/>
        <end position="148"/>
    </location>
</feature>
<comment type="caution">
    <text evidence="3">The sequence shown here is derived from an EMBL/GenBank/DDBJ whole genome shotgun (WGS) entry which is preliminary data.</text>
</comment>
<gene>
    <name evidence="3" type="ORF">C9374_014252</name>
</gene>
<accession>A0AA88GB39</accession>
<dbReference type="RefSeq" id="XP_044541622.1">
    <property type="nucleotide sequence ID" value="XM_044690219.1"/>
</dbReference>
<dbReference type="AlphaFoldDB" id="A0AA88GB39"/>
<keyword evidence="4" id="KW-1185">Reference proteome</keyword>
<dbReference type="Proteomes" id="UP000816034">
    <property type="component" value="Unassembled WGS sequence"/>
</dbReference>
<proteinExistence type="predicted"/>
<organism evidence="3 4">
    <name type="scientific">Naegleria lovaniensis</name>
    <name type="common">Amoeba</name>
    <dbReference type="NCBI Taxonomy" id="51637"/>
    <lineage>
        <taxon>Eukaryota</taxon>
        <taxon>Discoba</taxon>
        <taxon>Heterolobosea</taxon>
        <taxon>Tetramitia</taxon>
        <taxon>Eutetramitia</taxon>
        <taxon>Vahlkampfiidae</taxon>
        <taxon>Naegleria</taxon>
    </lineage>
</organism>
<feature type="region of interest" description="Disordered" evidence="2">
    <location>
        <begin position="118"/>
        <end position="155"/>
    </location>
</feature>